<sequence length="33" mass="3805">MEKSFTEKNVYTDNTDKQMVNKPTGNEVSIENL</sequence>
<keyword evidence="3" id="KW-1185">Reference proteome</keyword>
<evidence type="ECO:0000256" key="1">
    <source>
        <dbReference type="SAM" id="MobiDB-lite"/>
    </source>
</evidence>
<evidence type="ECO:0000313" key="2">
    <source>
        <dbReference type="EMBL" id="VDP61341.1"/>
    </source>
</evidence>
<organism evidence="2 3">
    <name type="scientific">Schistosoma mattheei</name>
    <dbReference type="NCBI Taxonomy" id="31246"/>
    <lineage>
        <taxon>Eukaryota</taxon>
        <taxon>Metazoa</taxon>
        <taxon>Spiralia</taxon>
        <taxon>Lophotrochozoa</taxon>
        <taxon>Platyhelminthes</taxon>
        <taxon>Trematoda</taxon>
        <taxon>Digenea</taxon>
        <taxon>Strigeidida</taxon>
        <taxon>Schistosomatoidea</taxon>
        <taxon>Schistosomatidae</taxon>
        <taxon>Schistosoma</taxon>
    </lineage>
</organism>
<dbReference type="EMBL" id="UZAL01032612">
    <property type="protein sequence ID" value="VDP61341.1"/>
    <property type="molecule type" value="Genomic_DNA"/>
</dbReference>
<feature type="compositionally biased region" description="Polar residues" evidence="1">
    <location>
        <begin position="7"/>
        <end position="33"/>
    </location>
</feature>
<reference evidence="2 3" key="1">
    <citation type="submission" date="2018-11" db="EMBL/GenBank/DDBJ databases">
        <authorList>
            <consortium name="Pathogen Informatics"/>
        </authorList>
    </citation>
    <scope>NUCLEOTIDE SEQUENCE [LARGE SCALE GENOMIC DNA]</scope>
    <source>
        <strain>Denwood</strain>
        <strain evidence="3">Zambia</strain>
    </source>
</reference>
<name>A0A3P8EWM7_9TREM</name>
<dbReference type="AlphaFoldDB" id="A0A3P8EWM7"/>
<protein>
    <submittedName>
        <fullName evidence="2">Uncharacterized protein</fullName>
    </submittedName>
</protein>
<accession>A0A3P8EWM7</accession>
<proteinExistence type="predicted"/>
<gene>
    <name evidence="2" type="ORF">SMTD_LOCUS12603</name>
</gene>
<evidence type="ECO:0000313" key="3">
    <source>
        <dbReference type="Proteomes" id="UP000269396"/>
    </source>
</evidence>
<feature type="region of interest" description="Disordered" evidence="1">
    <location>
        <begin position="1"/>
        <end position="33"/>
    </location>
</feature>
<dbReference type="Proteomes" id="UP000269396">
    <property type="component" value="Unassembled WGS sequence"/>
</dbReference>